<organism evidence="11 12">
    <name type="scientific">Peteryoungia aggregata LMG 23059</name>
    <dbReference type="NCBI Taxonomy" id="1368425"/>
    <lineage>
        <taxon>Bacteria</taxon>
        <taxon>Pseudomonadati</taxon>
        <taxon>Pseudomonadota</taxon>
        <taxon>Alphaproteobacteria</taxon>
        <taxon>Hyphomicrobiales</taxon>
        <taxon>Rhizobiaceae</taxon>
        <taxon>Peteryoungia</taxon>
    </lineage>
</organism>
<proteinExistence type="inferred from homology"/>
<dbReference type="CDD" id="cd05297">
    <property type="entry name" value="GH4_alpha_glucosidase_galactosidase"/>
    <property type="match status" value="1"/>
</dbReference>
<dbReference type="SUPFAM" id="SSF56327">
    <property type="entry name" value="LDH C-terminal domain-like"/>
    <property type="match status" value="1"/>
</dbReference>
<comment type="cofactor">
    <cofactor evidence="1">
        <name>Mn(2+)</name>
        <dbReference type="ChEBI" id="CHEBI:29035"/>
    </cofactor>
</comment>
<dbReference type="PANTHER" id="PTHR32092:SF6">
    <property type="entry name" value="ALPHA-GALACTOSIDASE"/>
    <property type="match status" value="1"/>
</dbReference>
<comment type="cofactor">
    <cofactor evidence="9">
        <name>NAD(+)</name>
        <dbReference type="ChEBI" id="CHEBI:57540"/>
    </cofactor>
    <text evidence="9">Binds 1 NAD(+) per subunit.</text>
</comment>
<evidence type="ECO:0000256" key="6">
    <source>
        <dbReference type="ARBA" id="ARBA00023211"/>
    </source>
</evidence>
<sequence>MRPPKITFIGAGSTVFAKHLMGDILSFEDLQDVDIVLYDINEERLNESLAVGNKIKQQLNVPARITATTDRSKAMDGADFCINMIQVAGYKPGTVVDFETPKKYGLRQTIADTLGIGGIMRALRTVPVLAEMSKDMERLCPDTLHINYANPMAMNCWGLSRLSKIKTVGLCHSVPYTAKELAEDIGVPYEEIDYLVAGINHMAFYLKFERNGEDLYPLIRKVMEEGRVPDGNRVRYDMFKRLGYFVTESSEHFAEYVPWYIKTGREDLIERFNIPLDEYPRRCEKQIADWKTMSKDLQDSSKTIPIERSVEYGSHIIRAMVTGKPAVVYGNVPNDQIISNLPEGCCVEVPCVVDRNGIQPTRIGAIPPHLAALMQTNINVQALTVEAIVTGKREHIYHAAMLDPHTSAELDLDQIWSLTDDLLKAHGEWIPENLR</sequence>
<gene>
    <name evidence="11" type="ORF">J2045_004579</name>
</gene>
<evidence type="ECO:0000256" key="5">
    <source>
        <dbReference type="ARBA" id="ARBA00023027"/>
    </source>
</evidence>
<dbReference type="EMBL" id="JAUSUW010000022">
    <property type="protein sequence ID" value="MDQ0423527.1"/>
    <property type="molecule type" value="Genomic_DNA"/>
</dbReference>
<reference evidence="11 12" key="1">
    <citation type="submission" date="2023-07" db="EMBL/GenBank/DDBJ databases">
        <title>Genomic Encyclopedia of Type Strains, Phase IV (KMG-IV): sequencing the most valuable type-strain genomes for metagenomic binning, comparative biology and taxonomic classification.</title>
        <authorList>
            <person name="Goeker M."/>
        </authorList>
    </citation>
    <scope>NUCLEOTIDE SEQUENCE [LARGE SCALE GENOMIC DNA]</scope>
    <source>
        <strain evidence="11 12">DSM 1111</strain>
    </source>
</reference>
<evidence type="ECO:0000256" key="9">
    <source>
        <dbReference type="RuleBase" id="RU361152"/>
    </source>
</evidence>
<evidence type="ECO:0000313" key="12">
    <source>
        <dbReference type="Proteomes" id="UP001238496"/>
    </source>
</evidence>
<dbReference type="Gene3D" id="3.90.1820.10">
    <property type="entry name" value="AglA-like glucosidase"/>
    <property type="match status" value="1"/>
</dbReference>
<keyword evidence="5 9" id="KW-0520">NAD</keyword>
<dbReference type="InterPro" id="IPR001088">
    <property type="entry name" value="Glyco_hydro_4"/>
</dbReference>
<dbReference type="PRINTS" id="PR00732">
    <property type="entry name" value="GLHYDRLASE4"/>
</dbReference>
<evidence type="ECO:0000256" key="1">
    <source>
        <dbReference type="ARBA" id="ARBA00001936"/>
    </source>
</evidence>
<keyword evidence="4 9" id="KW-0378">Hydrolase</keyword>
<dbReference type="EC" id="3.2.1.22" evidence="11"/>
<name>A0ABU0GDU5_9HYPH</name>
<feature type="domain" description="Glycosyl hydrolase family 4 C-terminal" evidence="10">
    <location>
        <begin position="196"/>
        <end position="406"/>
    </location>
</feature>
<evidence type="ECO:0000256" key="7">
    <source>
        <dbReference type="ARBA" id="ARBA00023277"/>
    </source>
</evidence>
<dbReference type="SUPFAM" id="SSF51735">
    <property type="entry name" value="NAD(P)-binding Rossmann-fold domains"/>
    <property type="match status" value="1"/>
</dbReference>
<dbReference type="Pfam" id="PF11975">
    <property type="entry name" value="Glyco_hydro_4C"/>
    <property type="match status" value="1"/>
</dbReference>
<keyword evidence="12" id="KW-1185">Reference proteome</keyword>
<dbReference type="InterPro" id="IPR022616">
    <property type="entry name" value="Glyco_hydro_4_C"/>
</dbReference>
<dbReference type="NCBIfam" id="NF011657">
    <property type="entry name" value="PRK15076.1"/>
    <property type="match status" value="1"/>
</dbReference>
<dbReference type="Proteomes" id="UP001238496">
    <property type="component" value="Unassembled WGS sequence"/>
</dbReference>
<keyword evidence="8 9" id="KW-0326">Glycosidase</keyword>
<evidence type="ECO:0000259" key="10">
    <source>
        <dbReference type="Pfam" id="PF11975"/>
    </source>
</evidence>
<evidence type="ECO:0000256" key="4">
    <source>
        <dbReference type="ARBA" id="ARBA00022801"/>
    </source>
</evidence>
<comment type="caution">
    <text evidence="11">The sequence shown here is derived from an EMBL/GenBank/DDBJ whole genome shotgun (WGS) entry which is preliminary data.</text>
</comment>
<dbReference type="RefSeq" id="WP_307377552.1">
    <property type="nucleotide sequence ID" value="NZ_JAUSUW010000022.1"/>
</dbReference>
<keyword evidence="7" id="KW-0119">Carbohydrate metabolism</keyword>
<evidence type="ECO:0000313" key="11">
    <source>
        <dbReference type="EMBL" id="MDQ0423527.1"/>
    </source>
</evidence>
<evidence type="ECO:0000256" key="2">
    <source>
        <dbReference type="ARBA" id="ARBA00010141"/>
    </source>
</evidence>
<protein>
    <submittedName>
        <fullName evidence="11">Alpha-galactosidase</fullName>
        <ecNumber evidence="11">3.2.1.22</ecNumber>
    </submittedName>
</protein>
<dbReference type="InterPro" id="IPR053715">
    <property type="entry name" value="GH4_Enzyme_sf"/>
</dbReference>
<dbReference type="PANTHER" id="PTHR32092">
    <property type="entry name" value="6-PHOSPHO-BETA-GLUCOSIDASE-RELATED"/>
    <property type="match status" value="1"/>
</dbReference>
<dbReference type="InterPro" id="IPR036291">
    <property type="entry name" value="NAD(P)-bd_dom_sf"/>
</dbReference>
<comment type="similarity">
    <text evidence="2 9">Belongs to the glycosyl hydrolase 4 family.</text>
</comment>
<keyword evidence="6" id="KW-0464">Manganese</keyword>
<evidence type="ECO:0000256" key="8">
    <source>
        <dbReference type="ARBA" id="ARBA00023295"/>
    </source>
</evidence>
<dbReference type="GO" id="GO:0004557">
    <property type="term" value="F:alpha-galactosidase activity"/>
    <property type="evidence" value="ECO:0007669"/>
    <property type="project" value="UniProtKB-EC"/>
</dbReference>
<accession>A0ABU0GDU5</accession>
<dbReference type="InterPro" id="IPR015955">
    <property type="entry name" value="Lactate_DH/Glyco_Ohase_4_C"/>
</dbReference>
<dbReference type="Pfam" id="PF02056">
    <property type="entry name" value="Glyco_hydro_4"/>
    <property type="match status" value="1"/>
</dbReference>
<evidence type="ECO:0000256" key="3">
    <source>
        <dbReference type="ARBA" id="ARBA00022723"/>
    </source>
</evidence>
<keyword evidence="3" id="KW-0479">Metal-binding</keyword>